<evidence type="ECO:0000256" key="5">
    <source>
        <dbReference type="ARBA" id="ARBA00022475"/>
    </source>
</evidence>
<dbReference type="GO" id="GO:0035435">
    <property type="term" value="P:phosphate ion transmembrane transport"/>
    <property type="evidence" value="ECO:0007669"/>
    <property type="project" value="InterPro"/>
</dbReference>
<evidence type="ECO:0000256" key="8">
    <source>
        <dbReference type="ARBA" id="ARBA00023136"/>
    </source>
</evidence>
<feature type="transmembrane region" description="Helical" evidence="9">
    <location>
        <begin position="288"/>
        <end position="307"/>
    </location>
</feature>
<dbReference type="Pfam" id="PF00528">
    <property type="entry name" value="BPD_transp_1"/>
    <property type="match status" value="1"/>
</dbReference>
<dbReference type="RefSeq" id="WP_118103686.1">
    <property type="nucleotide sequence ID" value="NZ_CABJEU010000001.1"/>
</dbReference>
<dbReference type="InParanoid" id="A0A414NH17"/>
<comment type="subcellular location">
    <subcellularLocation>
        <location evidence="2 9">Cell membrane</location>
        <topology evidence="2 9">Multi-pass membrane protein</topology>
    </subcellularLocation>
</comment>
<proteinExistence type="inferred from homology"/>
<evidence type="ECO:0000256" key="7">
    <source>
        <dbReference type="ARBA" id="ARBA00022989"/>
    </source>
</evidence>
<keyword evidence="7 9" id="KW-1133">Transmembrane helix</keyword>
<evidence type="ECO:0000313" key="11">
    <source>
        <dbReference type="EMBL" id="RHF39052.1"/>
    </source>
</evidence>
<comment type="similarity">
    <text evidence="3 9">Belongs to the binding-protein-dependent transport system permease family. CysTW subfamily.</text>
</comment>
<evidence type="ECO:0000313" key="12">
    <source>
        <dbReference type="Proteomes" id="UP000283983"/>
    </source>
</evidence>
<name>A0A414NH17_9ACTN</name>
<evidence type="ECO:0000256" key="4">
    <source>
        <dbReference type="ARBA" id="ARBA00022448"/>
    </source>
</evidence>
<comment type="function">
    <text evidence="1">Part of the binding-protein-dependent transport system for phosphate; probably responsible for the translocation of the substrate across the membrane.</text>
</comment>
<keyword evidence="5 9" id="KW-1003">Cell membrane</keyword>
<protein>
    <recommendedName>
        <fullName evidence="9">Phosphate transport system permease protein PstA</fullName>
    </recommendedName>
</protein>
<sequence>MTDERTTTQAPASGAPRPLAIDEGHILRAQHGDRIATAVLTGIACFVMLIVVSMVAYILYEGLSTLLTPGFLTQPSRSNGAAGGVVYQLFDSFYLLVITLLISVPVSLGAAVFLTEYAPDGPITAIASTAIETLSSLPSIVVGMFGFLVFSVNFGWKYSIISGAVALTMFNIPILVRVIQQALEDVPQHQRDACLAMGLTRWEATVHVLIPAAMPAIVTGVVLSAGRVFGEAAALLFTSGMSSPVRLNFLTLNFSSPTCAWNIFRPGESLAVHIYKIYGEGSPEAQHIVWGTAALLMICVLLFNVLSRLAGKALAKRMTAE</sequence>
<keyword evidence="4" id="KW-0813">Transport</keyword>
<dbReference type="FunCoup" id="A0A414NH17">
    <property type="interactions" value="21"/>
</dbReference>
<dbReference type="Gene3D" id="1.10.3720.10">
    <property type="entry name" value="MetI-like"/>
    <property type="match status" value="1"/>
</dbReference>
<comment type="caution">
    <text evidence="11">The sequence shown here is derived from an EMBL/GenBank/DDBJ whole genome shotgun (WGS) entry which is preliminary data.</text>
</comment>
<evidence type="ECO:0000256" key="6">
    <source>
        <dbReference type="ARBA" id="ARBA00022692"/>
    </source>
</evidence>
<feature type="transmembrane region" description="Helical" evidence="9">
    <location>
        <begin position="93"/>
        <end position="114"/>
    </location>
</feature>
<dbReference type="Proteomes" id="UP000283983">
    <property type="component" value="Unassembled WGS sequence"/>
</dbReference>
<keyword evidence="8 9" id="KW-0472">Membrane</keyword>
<dbReference type="AlphaFoldDB" id="A0A414NH17"/>
<dbReference type="GO" id="GO:0005886">
    <property type="term" value="C:plasma membrane"/>
    <property type="evidence" value="ECO:0007669"/>
    <property type="project" value="UniProtKB-SubCell"/>
</dbReference>
<evidence type="ECO:0000259" key="10">
    <source>
        <dbReference type="PROSITE" id="PS50928"/>
    </source>
</evidence>
<feature type="transmembrane region" description="Helical" evidence="9">
    <location>
        <begin position="156"/>
        <end position="176"/>
    </location>
</feature>
<dbReference type="PROSITE" id="PS50928">
    <property type="entry name" value="ABC_TM1"/>
    <property type="match status" value="1"/>
</dbReference>
<dbReference type="EMBL" id="QSLJ01000001">
    <property type="protein sequence ID" value="RHF39052.1"/>
    <property type="molecule type" value="Genomic_DNA"/>
</dbReference>
<evidence type="ECO:0000256" key="2">
    <source>
        <dbReference type="ARBA" id="ARBA00004651"/>
    </source>
</evidence>
<reference evidence="11 12" key="1">
    <citation type="submission" date="2018-08" db="EMBL/GenBank/DDBJ databases">
        <title>A genome reference for cultivated species of the human gut microbiota.</title>
        <authorList>
            <person name="Zou Y."/>
            <person name="Xue W."/>
            <person name="Luo G."/>
        </authorList>
    </citation>
    <scope>NUCLEOTIDE SEQUENCE [LARGE SCALE GENOMIC DNA]</scope>
    <source>
        <strain evidence="11 12">AM25-33</strain>
    </source>
</reference>
<evidence type="ECO:0000256" key="9">
    <source>
        <dbReference type="RuleBase" id="RU363043"/>
    </source>
</evidence>
<dbReference type="InterPro" id="IPR035906">
    <property type="entry name" value="MetI-like_sf"/>
</dbReference>
<dbReference type="InterPro" id="IPR005672">
    <property type="entry name" value="Phosphate_PstA"/>
</dbReference>
<dbReference type="InterPro" id="IPR000515">
    <property type="entry name" value="MetI-like"/>
</dbReference>
<dbReference type="GO" id="GO:0005315">
    <property type="term" value="F:phosphate transmembrane transporter activity"/>
    <property type="evidence" value="ECO:0007669"/>
    <property type="project" value="InterPro"/>
</dbReference>
<dbReference type="NCBIfam" id="TIGR00974">
    <property type="entry name" value="3a0107s02c"/>
    <property type="match status" value="1"/>
</dbReference>
<feature type="transmembrane region" description="Helical" evidence="9">
    <location>
        <begin position="206"/>
        <end position="229"/>
    </location>
</feature>
<feature type="transmembrane region" description="Helical" evidence="9">
    <location>
        <begin position="35"/>
        <end position="60"/>
    </location>
</feature>
<evidence type="ECO:0000256" key="3">
    <source>
        <dbReference type="ARBA" id="ARBA00007069"/>
    </source>
</evidence>
<dbReference type="CDD" id="cd06261">
    <property type="entry name" value="TM_PBP2"/>
    <property type="match status" value="1"/>
</dbReference>
<organism evidence="11 12">
    <name type="scientific">Collinsella intestinalis</name>
    <dbReference type="NCBI Taxonomy" id="147207"/>
    <lineage>
        <taxon>Bacteria</taxon>
        <taxon>Bacillati</taxon>
        <taxon>Actinomycetota</taxon>
        <taxon>Coriobacteriia</taxon>
        <taxon>Coriobacteriales</taxon>
        <taxon>Coriobacteriaceae</taxon>
        <taxon>Collinsella</taxon>
    </lineage>
</organism>
<dbReference type="SUPFAM" id="SSF161098">
    <property type="entry name" value="MetI-like"/>
    <property type="match status" value="1"/>
</dbReference>
<dbReference type="PANTHER" id="PTHR43470:SF4">
    <property type="entry name" value="ABC TRANSPORTER PERMEASE PROTEIN YQGI-RELATED"/>
    <property type="match status" value="1"/>
</dbReference>
<evidence type="ECO:0000256" key="1">
    <source>
        <dbReference type="ARBA" id="ARBA00003510"/>
    </source>
</evidence>
<feature type="domain" description="ABC transmembrane type-1" evidence="10">
    <location>
        <begin position="89"/>
        <end position="307"/>
    </location>
</feature>
<gene>
    <name evidence="11" type="primary">pstA</name>
    <name evidence="11" type="ORF">DW682_05125</name>
</gene>
<keyword evidence="12" id="KW-1185">Reference proteome</keyword>
<dbReference type="PANTHER" id="PTHR43470">
    <property type="entry name" value="PHOSPHATE TRANSPORT SYSTEM PERMEASE PROTEIN PSTA-RELATED"/>
    <property type="match status" value="1"/>
</dbReference>
<keyword evidence="6 9" id="KW-0812">Transmembrane</keyword>
<accession>A0A414NH17</accession>
<feature type="transmembrane region" description="Helical" evidence="9">
    <location>
        <begin position="126"/>
        <end position="150"/>
    </location>
</feature>